<dbReference type="Proteomes" id="UP000803844">
    <property type="component" value="Unassembled WGS sequence"/>
</dbReference>
<evidence type="ECO:0000313" key="2">
    <source>
        <dbReference type="EMBL" id="KAF3770080.1"/>
    </source>
</evidence>
<keyword evidence="3" id="KW-1185">Reference proteome</keyword>
<sequence>MTRPRRSGKQHTATAPAPLPPCLLRSLDWTLDLKQDPTTGSWAGDPLLWLIFMRGSLRHRMKRKEKKTSD</sequence>
<dbReference type="AlphaFoldDB" id="A0A9P4YBN5"/>
<dbReference type="GeneID" id="63841655"/>
<accession>A0A9P4YBN5</accession>
<dbReference type="RefSeq" id="XP_040781041.1">
    <property type="nucleotide sequence ID" value="XM_040924526.1"/>
</dbReference>
<reference evidence="2" key="1">
    <citation type="journal article" date="2020" name="Phytopathology">
        <title>Genome sequence of the chestnut blight fungus Cryphonectria parasitica EP155: A fundamental resource for an archetypical invasive plant pathogen.</title>
        <authorList>
            <person name="Crouch J.A."/>
            <person name="Dawe A."/>
            <person name="Aerts A."/>
            <person name="Barry K."/>
            <person name="Churchill A.C.L."/>
            <person name="Grimwood J."/>
            <person name="Hillman B."/>
            <person name="Milgroom M.G."/>
            <person name="Pangilinan J."/>
            <person name="Smith M."/>
            <person name="Salamov A."/>
            <person name="Schmutz J."/>
            <person name="Yadav J."/>
            <person name="Grigoriev I.V."/>
            <person name="Nuss D."/>
        </authorList>
    </citation>
    <scope>NUCLEOTIDE SEQUENCE</scope>
    <source>
        <strain evidence="2">EP155</strain>
    </source>
</reference>
<evidence type="ECO:0000313" key="3">
    <source>
        <dbReference type="Proteomes" id="UP000803844"/>
    </source>
</evidence>
<organism evidence="2 3">
    <name type="scientific">Cryphonectria parasitica (strain ATCC 38755 / EP155)</name>
    <dbReference type="NCBI Taxonomy" id="660469"/>
    <lineage>
        <taxon>Eukaryota</taxon>
        <taxon>Fungi</taxon>
        <taxon>Dikarya</taxon>
        <taxon>Ascomycota</taxon>
        <taxon>Pezizomycotina</taxon>
        <taxon>Sordariomycetes</taxon>
        <taxon>Sordariomycetidae</taxon>
        <taxon>Diaporthales</taxon>
        <taxon>Cryphonectriaceae</taxon>
        <taxon>Cryphonectria-Endothia species complex</taxon>
        <taxon>Cryphonectria</taxon>
    </lineage>
</organism>
<proteinExistence type="predicted"/>
<feature type="region of interest" description="Disordered" evidence="1">
    <location>
        <begin position="1"/>
        <end position="20"/>
    </location>
</feature>
<feature type="non-terminal residue" evidence="2">
    <location>
        <position position="70"/>
    </location>
</feature>
<name>A0A9P4YBN5_CRYP1</name>
<protein>
    <submittedName>
        <fullName evidence="2">Uncharacterized protein</fullName>
    </submittedName>
</protein>
<evidence type="ECO:0000256" key="1">
    <source>
        <dbReference type="SAM" id="MobiDB-lite"/>
    </source>
</evidence>
<dbReference type="EMBL" id="MU032344">
    <property type="protein sequence ID" value="KAF3770080.1"/>
    <property type="molecule type" value="Genomic_DNA"/>
</dbReference>
<comment type="caution">
    <text evidence="2">The sequence shown here is derived from an EMBL/GenBank/DDBJ whole genome shotgun (WGS) entry which is preliminary data.</text>
</comment>
<gene>
    <name evidence="2" type="ORF">M406DRAFT_53693</name>
</gene>